<dbReference type="AlphaFoldDB" id="A0A8I0T757"/>
<evidence type="ECO:0008006" key="4">
    <source>
        <dbReference type="Google" id="ProtNLM"/>
    </source>
</evidence>
<reference evidence="2 3" key="1">
    <citation type="submission" date="2015-06" db="EMBL/GenBank/DDBJ databases">
        <title>Genome sequence of Pseudoalteromonas peptidolytica.</title>
        <authorList>
            <person name="Xie B.-B."/>
            <person name="Rong J.-C."/>
            <person name="Qin Q.-L."/>
            <person name="Zhang Y.-Z."/>
        </authorList>
    </citation>
    <scope>NUCLEOTIDE SEQUENCE [LARGE SCALE GENOMIC DNA]</scope>
    <source>
        <strain evidence="2 3">F12-50-A1</strain>
    </source>
</reference>
<evidence type="ECO:0000313" key="3">
    <source>
        <dbReference type="Proteomes" id="UP000660708"/>
    </source>
</evidence>
<dbReference type="EMBL" id="AQHF01000028">
    <property type="protein sequence ID" value="MBE0347884.1"/>
    <property type="molecule type" value="Genomic_DNA"/>
</dbReference>
<proteinExistence type="predicted"/>
<protein>
    <recommendedName>
        <fullName evidence="4">Lipoprotein</fullName>
    </recommendedName>
</protein>
<feature type="signal peptide" evidence="1">
    <location>
        <begin position="1"/>
        <end position="21"/>
    </location>
</feature>
<feature type="chain" id="PRO_5034215608" description="Lipoprotein" evidence="1">
    <location>
        <begin position="22"/>
        <end position="235"/>
    </location>
</feature>
<dbReference type="Proteomes" id="UP000660708">
    <property type="component" value="Unassembled WGS sequence"/>
</dbReference>
<evidence type="ECO:0000313" key="2">
    <source>
        <dbReference type="EMBL" id="MBE0347884.1"/>
    </source>
</evidence>
<keyword evidence="1" id="KW-0732">Signal</keyword>
<organism evidence="2 3">
    <name type="scientific">Pseudoalteromonas peptidolytica F12-50-A1</name>
    <dbReference type="NCBI Taxonomy" id="1315280"/>
    <lineage>
        <taxon>Bacteria</taxon>
        <taxon>Pseudomonadati</taxon>
        <taxon>Pseudomonadota</taxon>
        <taxon>Gammaproteobacteria</taxon>
        <taxon>Alteromonadales</taxon>
        <taxon>Pseudoalteromonadaceae</taxon>
        <taxon>Pseudoalteromonas</taxon>
    </lineage>
</organism>
<comment type="caution">
    <text evidence="2">The sequence shown here is derived from an EMBL/GenBank/DDBJ whole genome shotgun (WGS) entry which is preliminary data.</text>
</comment>
<dbReference type="RefSeq" id="WP_147388881.1">
    <property type="nucleotide sequence ID" value="NZ_AQHF01000028.1"/>
</dbReference>
<dbReference type="PROSITE" id="PS51257">
    <property type="entry name" value="PROKAR_LIPOPROTEIN"/>
    <property type="match status" value="1"/>
</dbReference>
<evidence type="ECO:0000256" key="1">
    <source>
        <dbReference type="SAM" id="SignalP"/>
    </source>
</evidence>
<gene>
    <name evidence="2" type="ORF">PPEP_a4259</name>
</gene>
<sequence>MLNDRLAIYILCAFTTFTACASLYPEHPSTPSPRGFCTITGSVYSGTEVGEYGGLWSTVTYNNYTPARDYGIGQPAIASPDVANTPTQVICKLPVITLKSSYPDAPGEIYIGAGWFADRVGDISSLVSCDVVARRKGQEVYRETLDISNEIDPSYRGYDNGYAYNITRIKPWLPDNESSLVELKQYGAKVTSQAFKDVMSNKEAQVDHAYFDCTLNNDYSQADAITFNLMSASLH</sequence>
<name>A0A8I0T757_9GAMM</name>
<keyword evidence="3" id="KW-1185">Reference proteome</keyword>
<accession>A0A8I0T757</accession>